<evidence type="ECO:0000256" key="1">
    <source>
        <dbReference type="SAM" id="SignalP"/>
    </source>
</evidence>
<evidence type="ECO:0000313" key="3">
    <source>
        <dbReference type="Proteomes" id="UP001199469"/>
    </source>
</evidence>
<dbReference type="RefSeq" id="WP_230730093.1">
    <property type="nucleotide sequence ID" value="NZ_JAJNDB010000001.1"/>
</dbReference>
<gene>
    <name evidence="2" type="ORF">LQ327_03275</name>
</gene>
<evidence type="ECO:0008006" key="4">
    <source>
        <dbReference type="Google" id="ProtNLM"/>
    </source>
</evidence>
<sequence>MFRRAAVATAILGAGLASTTGAAMATTSHGHGHDDGHGCSNTIDAKNLTKGGGLDVAGGDQVAAPINACHILDDNKLLNGNNVAALAGTITNGDTTTTSGIPDSPVTIPVIQS</sequence>
<keyword evidence="3" id="KW-1185">Reference proteome</keyword>
<dbReference type="Proteomes" id="UP001199469">
    <property type="component" value="Unassembled WGS sequence"/>
</dbReference>
<keyword evidence="1" id="KW-0732">Signal</keyword>
<organism evidence="2 3">
    <name type="scientific">Actinomycetospora endophytica</name>
    <dbReference type="NCBI Taxonomy" id="2291215"/>
    <lineage>
        <taxon>Bacteria</taxon>
        <taxon>Bacillati</taxon>
        <taxon>Actinomycetota</taxon>
        <taxon>Actinomycetes</taxon>
        <taxon>Pseudonocardiales</taxon>
        <taxon>Pseudonocardiaceae</taxon>
        <taxon>Actinomycetospora</taxon>
    </lineage>
</organism>
<reference evidence="2 3" key="1">
    <citation type="submission" date="2021-11" db="EMBL/GenBank/DDBJ databases">
        <title>Draft genome sequence of Actinomycetospora sp. SF1 isolated from the rhizosphere soil.</title>
        <authorList>
            <person name="Duangmal K."/>
            <person name="Chantavorakit T."/>
        </authorList>
    </citation>
    <scope>NUCLEOTIDE SEQUENCE [LARGE SCALE GENOMIC DNA]</scope>
    <source>
        <strain evidence="2 3">TBRC 5722</strain>
    </source>
</reference>
<comment type="caution">
    <text evidence="2">The sequence shown here is derived from an EMBL/GenBank/DDBJ whole genome shotgun (WGS) entry which is preliminary data.</text>
</comment>
<feature type="signal peptide" evidence="1">
    <location>
        <begin position="1"/>
        <end position="25"/>
    </location>
</feature>
<feature type="chain" id="PRO_5047488865" description="Small secreted domain DUF320" evidence="1">
    <location>
        <begin position="26"/>
        <end position="113"/>
    </location>
</feature>
<name>A0ABS8P2D5_9PSEU</name>
<protein>
    <recommendedName>
        <fullName evidence="4">Small secreted domain DUF320</fullName>
    </recommendedName>
</protein>
<accession>A0ABS8P2D5</accession>
<proteinExistence type="predicted"/>
<dbReference type="EMBL" id="JAJNDB010000001">
    <property type="protein sequence ID" value="MCD2192417.1"/>
    <property type="molecule type" value="Genomic_DNA"/>
</dbReference>
<evidence type="ECO:0000313" key="2">
    <source>
        <dbReference type="EMBL" id="MCD2192417.1"/>
    </source>
</evidence>